<dbReference type="GO" id="GO:0006412">
    <property type="term" value="P:translation"/>
    <property type="evidence" value="ECO:0007669"/>
    <property type="project" value="InterPro"/>
</dbReference>
<dbReference type="SUPFAM" id="SSF110324">
    <property type="entry name" value="Ribosomal L27 protein-like"/>
    <property type="match status" value="1"/>
</dbReference>
<dbReference type="GO" id="GO:0003735">
    <property type="term" value="F:structural constituent of ribosome"/>
    <property type="evidence" value="ECO:0007669"/>
    <property type="project" value="InterPro"/>
</dbReference>
<protein>
    <recommendedName>
        <fullName evidence="7">50S ribosomal protein L27, chloroplastic</fullName>
    </recommendedName>
</protein>
<evidence type="ECO:0008006" key="7">
    <source>
        <dbReference type="Google" id="ProtNLM"/>
    </source>
</evidence>
<dbReference type="PANTHER" id="PTHR15893">
    <property type="entry name" value="RIBOSOMAL PROTEIN L27"/>
    <property type="match status" value="1"/>
</dbReference>
<keyword evidence="2" id="KW-0689">Ribosomal protein</keyword>
<evidence type="ECO:0000256" key="4">
    <source>
        <dbReference type="SAM" id="MobiDB-lite"/>
    </source>
</evidence>
<keyword evidence="3" id="KW-0687">Ribonucleoprotein</keyword>
<dbReference type="FunFam" id="2.40.50.100:FF:000020">
    <property type="entry name" value="50S ribosomal protein L27"/>
    <property type="match status" value="1"/>
</dbReference>
<evidence type="ECO:0000256" key="2">
    <source>
        <dbReference type="ARBA" id="ARBA00022980"/>
    </source>
</evidence>
<dbReference type="HAMAP" id="MF_00539">
    <property type="entry name" value="Ribosomal_bL27"/>
    <property type="match status" value="1"/>
</dbReference>
<dbReference type="PANTHER" id="PTHR15893:SF0">
    <property type="entry name" value="LARGE RIBOSOMAL SUBUNIT PROTEIN BL27M"/>
    <property type="match status" value="1"/>
</dbReference>
<dbReference type="AlphaFoldDB" id="A0A830HLH7"/>
<feature type="region of interest" description="Disordered" evidence="4">
    <location>
        <begin position="1"/>
        <end position="35"/>
    </location>
</feature>
<feature type="compositionally biased region" description="Polar residues" evidence="4">
    <location>
        <begin position="23"/>
        <end position="35"/>
    </location>
</feature>
<reference evidence="5" key="1">
    <citation type="submission" date="2020-10" db="EMBL/GenBank/DDBJ databases">
        <title>Unveiling of a novel bifunctional photoreceptor, Dualchrome1, isolated from a cosmopolitan green alga.</title>
        <authorList>
            <person name="Suzuki S."/>
            <person name="Kawachi M."/>
        </authorList>
    </citation>
    <scope>NUCLEOTIDE SEQUENCE</scope>
    <source>
        <strain evidence="5">NIES 2893</strain>
    </source>
</reference>
<sequence length="138" mass="14783">MSPLLASRPRLMPQVQCAHKKGSGSTKNGRDSNAQRMGVKVYGNQAVKAGGIIIRQRGTSFHPGNNVGLGKDYTIYSLIEGKVCFEDNTHKRGTKRVSVYPAGDDAPGNGSKQNAEFVKGKYFAKREAARQAAAASAE</sequence>
<name>A0A830HLH7_9CHLO</name>
<dbReference type="Pfam" id="PF01016">
    <property type="entry name" value="Ribosomal_L27"/>
    <property type="match status" value="1"/>
</dbReference>
<dbReference type="Proteomes" id="UP000660262">
    <property type="component" value="Unassembled WGS sequence"/>
</dbReference>
<comment type="similarity">
    <text evidence="1">Belongs to the bacterial ribosomal protein bL27 family.</text>
</comment>
<gene>
    <name evidence="5" type="ORF">PPROV_000677600</name>
</gene>
<organism evidence="5 6">
    <name type="scientific">Pycnococcus provasolii</name>
    <dbReference type="NCBI Taxonomy" id="41880"/>
    <lineage>
        <taxon>Eukaryota</taxon>
        <taxon>Viridiplantae</taxon>
        <taxon>Chlorophyta</taxon>
        <taxon>Pseudoscourfieldiophyceae</taxon>
        <taxon>Pseudoscourfieldiales</taxon>
        <taxon>Pycnococcaceae</taxon>
        <taxon>Pycnococcus</taxon>
    </lineage>
</organism>
<keyword evidence="6" id="KW-1185">Reference proteome</keyword>
<evidence type="ECO:0000313" key="6">
    <source>
        <dbReference type="Proteomes" id="UP000660262"/>
    </source>
</evidence>
<comment type="caution">
    <text evidence="5">The sequence shown here is derived from an EMBL/GenBank/DDBJ whole genome shotgun (WGS) entry which is preliminary data.</text>
</comment>
<accession>A0A830HLH7</accession>
<dbReference type="GO" id="GO:1990904">
    <property type="term" value="C:ribonucleoprotein complex"/>
    <property type="evidence" value="ECO:0007669"/>
    <property type="project" value="UniProtKB-KW"/>
</dbReference>
<proteinExistence type="inferred from homology"/>
<dbReference type="EMBL" id="BNJQ01000019">
    <property type="protein sequence ID" value="GHP08034.1"/>
    <property type="molecule type" value="Genomic_DNA"/>
</dbReference>
<evidence type="ECO:0000256" key="3">
    <source>
        <dbReference type="ARBA" id="ARBA00023274"/>
    </source>
</evidence>
<dbReference type="PRINTS" id="PR00063">
    <property type="entry name" value="RIBOSOMALL27"/>
</dbReference>
<dbReference type="OrthoDB" id="1867012at2759"/>
<dbReference type="NCBIfam" id="TIGR00062">
    <property type="entry name" value="L27"/>
    <property type="match status" value="1"/>
</dbReference>
<dbReference type="InterPro" id="IPR001684">
    <property type="entry name" value="Ribosomal_bL27"/>
</dbReference>
<evidence type="ECO:0000313" key="5">
    <source>
        <dbReference type="EMBL" id="GHP08034.1"/>
    </source>
</evidence>
<evidence type="ECO:0000256" key="1">
    <source>
        <dbReference type="ARBA" id="ARBA00010797"/>
    </source>
</evidence>
<dbReference type="InterPro" id="IPR018261">
    <property type="entry name" value="Ribosomal_bL27_CS"/>
</dbReference>
<dbReference type="PROSITE" id="PS00831">
    <property type="entry name" value="RIBOSOMAL_L27"/>
    <property type="match status" value="1"/>
</dbReference>
<dbReference type="Gene3D" id="2.40.50.100">
    <property type="match status" value="1"/>
</dbReference>
<dbReference type="GO" id="GO:0005840">
    <property type="term" value="C:ribosome"/>
    <property type="evidence" value="ECO:0007669"/>
    <property type="project" value="UniProtKB-KW"/>
</dbReference>